<dbReference type="PROSITE" id="PS50110">
    <property type="entry name" value="RESPONSE_REGULATORY"/>
    <property type="match status" value="1"/>
</dbReference>
<dbReference type="InterPro" id="IPR003661">
    <property type="entry name" value="HisK_dim/P_dom"/>
</dbReference>
<evidence type="ECO:0000259" key="5">
    <source>
        <dbReference type="PROSITE" id="PS50110"/>
    </source>
</evidence>
<dbReference type="SMART" id="SM00387">
    <property type="entry name" value="HATPase_c"/>
    <property type="match status" value="1"/>
</dbReference>
<name>A0A8S1L098_PARPR</name>
<feature type="domain" description="Histidine kinase" evidence="4">
    <location>
        <begin position="388"/>
        <end position="607"/>
    </location>
</feature>
<dbReference type="Proteomes" id="UP000688137">
    <property type="component" value="Unassembled WGS sequence"/>
</dbReference>
<protein>
    <submittedName>
        <fullName evidence="6">Uncharacterized protein</fullName>
    </submittedName>
</protein>
<dbReference type="InterPro" id="IPR001789">
    <property type="entry name" value="Sig_transdc_resp-reg_receiver"/>
</dbReference>
<dbReference type="InterPro" id="IPR005467">
    <property type="entry name" value="His_kinase_dom"/>
</dbReference>
<dbReference type="PANTHER" id="PTHR43719:SF28">
    <property type="entry name" value="PEROXIDE STRESS-ACTIVATED HISTIDINE KINASE MAK1-RELATED"/>
    <property type="match status" value="1"/>
</dbReference>
<feature type="domain" description="Response regulatory" evidence="5">
    <location>
        <begin position="658"/>
        <end position="781"/>
    </location>
</feature>
<comment type="caution">
    <text evidence="6">The sequence shown here is derived from an EMBL/GenBank/DDBJ whole genome shotgun (WGS) entry which is preliminary data.</text>
</comment>
<dbReference type="PROSITE" id="PS50109">
    <property type="entry name" value="HIS_KIN"/>
    <property type="match status" value="1"/>
</dbReference>
<dbReference type="SMART" id="SM00388">
    <property type="entry name" value="HisKA"/>
    <property type="match status" value="1"/>
</dbReference>
<dbReference type="Pfam" id="PF00072">
    <property type="entry name" value="Response_reg"/>
    <property type="match status" value="1"/>
</dbReference>
<accession>A0A8S1L098</accession>
<dbReference type="OMA" id="MWGETNE"/>
<gene>
    <name evidence="6" type="ORF">PPRIM_AZ9-3.1.T0300041</name>
</gene>
<organism evidence="6 7">
    <name type="scientific">Paramecium primaurelia</name>
    <dbReference type="NCBI Taxonomy" id="5886"/>
    <lineage>
        <taxon>Eukaryota</taxon>
        <taxon>Sar</taxon>
        <taxon>Alveolata</taxon>
        <taxon>Ciliophora</taxon>
        <taxon>Intramacronucleata</taxon>
        <taxon>Oligohymenophorea</taxon>
        <taxon>Peniculida</taxon>
        <taxon>Parameciidae</taxon>
        <taxon>Paramecium</taxon>
    </lineage>
</organism>
<keyword evidence="3" id="KW-1133">Transmembrane helix</keyword>
<dbReference type="Pfam" id="PF02518">
    <property type="entry name" value="HATPase_c"/>
    <property type="match status" value="1"/>
</dbReference>
<feature type="transmembrane region" description="Helical" evidence="3">
    <location>
        <begin position="29"/>
        <end position="47"/>
    </location>
</feature>
<proteinExistence type="predicted"/>
<dbReference type="InterPro" id="IPR050956">
    <property type="entry name" value="2C_system_His_kinase"/>
</dbReference>
<dbReference type="GO" id="GO:0000155">
    <property type="term" value="F:phosphorelay sensor kinase activity"/>
    <property type="evidence" value="ECO:0007669"/>
    <property type="project" value="InterPro"/>
</dbReference>
<keyword evidence="1 2" id="KW-0597">Phosphoprotein</keyword>
<dbReference type="CDD" id="cd00082">
    <property type="entry name" value="HisKA"/>
    <property type="match status" value="1"/>
</dbReference>
<evidence type="ECO:0000313" key="6">
    <source>
        <dbReference type="EMBL" id="CAD8060251.1"/>
    </source>
</evidence>
<dbReference type="Pfam" id="PF00512">
    <property type="entry name" value="HisKA"/>
    <property type="match status" value="1"/>
</dbReference>
<dbReference type="InterPro" id="IPR003594">
    <property type="entry name" value="HATPase_dom"/>
</dbReference>
<dbReference type="SMART" id="SM00448">
    <property type="entry name" value="REC"/>
    <property type="match status" value="1"/>
</dbReference>
<evidence type="ECO:0000256" key="3">
    <source>
        <dbReference type="SAM" id="Phobius"/>
    </source>
</evidence>
<dbReference type="PANTHER" id="PTHR43719">
    <property type="entry name" value="TWO-COMPONENT HISTIDINE KINASE"/>
    <property type="match status" value="1"/>
</dbReference>
<evidence type="ECO:0000313" key="7">
    <source>
        <dbReference type="Proteomes" id="UP000688137"/>
    </source>
</evidence>
<sequence length="784" mass="90463">MLYIFGSLLISHLVTCIVLTFYQLNDSRLVNTILLSFQFLMLAIHFIQKIKQIQNEKIQISVKVCIKISLLLLIFQRKQNLVQSFLAGSYMQYLLRKQSIFLKLIDALVCMFYFIMWGETNENTVTGTLLSLFMVLNICMKYYIQNKKEKESRGQISTAKLPSPELIKNQTSPNYSRKMSGHKYQSEPSQDLQINDFGCMDQYQKIFNMFPDGIIMVNMKKQVIFINKHLKKMMGGMNKKAAFYNLLQMKNVQQQINELEKINSLFQEQQIILNEQEFDNKTYFKKSTFDESRFDDQSELKSSYSFQQFENVKKLLDHLIENRHEKNGVLKMLCQFPQNEKSLFQVSFKRFENKQSEFILLIVRDMTSMNLVTFLQRVITDKSNFLSTVVHEFRTPLQSIKLMVQQIQPMCSEEMVQKYLLPMLSQLDCFTNLIQDLLDVSVLNVGKFKLDIKQLNLHHLITETYNIMVVQAYAKNNDLIINLKGIPEKICSDPYKIRQILINLLGNAVKFTYNGTITISGKAINKSVEITVSDTGLGITAANQNKLFTAFGKLDDPTNSNPQGIGLGLMISNVLARKLSYDQKGLSAVSEGEGKGSKFSFQVYDHSFSEEKQKYQQESVVRQQREYFQAPLNQIKQCDSFRMSGLELSQYSRCQCPEILIVDDQPFILQMLKIQLESQGYRVNLAFSGFECIKKIEQFQHGPSCSCKNYKIVILDIDLPNLNGIETCKRLISMGFNGYILGHSGYSGGQEEEECLKAGMVGYFVKPLDIAKLQQWLESNRIML</sequence>
<dbReference type="AlphaFoldDB" id="A0A8S1L098"/>
<feature type="transmembrane region" description="Helical" evidence="3">
    <location>
        <begin position="5"/>
        <end position="23"/>
    </location>
</feature>
<evidence type="ECO:0000259" key="4">
    <source>
        <dbReference type="PROSITE" id="PS50109"/>
    </source>
</evidence>
<feature type="transmembrane region" description="Helical" evidence="3">
    <location>
        <begin position="100"/>
        <end position="118"/>
    </location>
</feature>
<reference evidence="6" key="1">
    <citation type="submission" date="2021-01" db="EMBL/GenBank/DDBJ databases">
        <authorList>
            <consortium name="Genoscope - CEA"/>
            <person name="William W."/>
        </authorList>
    </citation>
    <scope>NUCLEOTIDE SEQUENCE</scope>
</reference>
<evidence type="ECO:0000256" key="1">
    <source>
        <dbReference type="ARBA" id="ARBA00022553"/>
    </source>
</evidence>
<dbReference type="EMBL" id="CAJJDM010000029">
    <property type="protein sequence ID" value="CAD8060251.1"/>
    <property type="molecule type" value="Genomic_DNA"/>
</dbReference>
<feature type="modified residue" description="4-aspartylphosphate" evidence="2">
    <location>
        <position position="716"/>
    </location>
</feature>
<evidence type="ECO:0000256" key="2">
    <source>
        <dbReference type="PROSITE-ProRule" id="PRU00169"/>
    </source>
</evidence>
<dbReference type="CDD" id="cd17546">
    <property type="entry name" value="REC_hyHK_CKI1_RcsC-like"/>
    <property type="match status" value="1"/>
</dbReference>
<keyword evidence="7" id="KW-1185">Reference proteome</keyword>
<keyword evidence="3" id="KW-0472">Membrane</keyword>
<keyword evidence="3" id="KW-0812">Transmembrane</keyword>